<comment type="caution">
    <text evidence="11">The sequence shown here is derived from an EMBL/GenBank/DDBJ whole genome shotgun (WGS) entry which is preliminary data.</text>
</comment>
<keyword evidence="12" id="KW-1185">Reference proteome</keyword>
<gene>
    <name evidence="11" type="ORF">RDWZM_009073</name>
</gene>
<dbReference type="EMBL" id="JAPWDV010000003">
    <property type="protein sequence ID" value="KAJ6217916.1"/>
    <property type="molecule type" value="Genomic_DNA"/>
</dbReference>
<evidence type="ECO:0000256" key="2">
    <source>
        <dbReference type="ARBA" id="ARBA00009187"/>
    </source>
</evidence>
<evidence type="ECO:0000313" key="11">
    <source>
        <dbReference type="EMBL" id="KAJ6217916.1"/>
    </source>
</evidence>
<accession>A0A9Q0RM02</accession>
<evidence type="ECO:0000256" key="3">
    <source>
        <dbReference type="ARBA" id="ARBA00022448"/>
    </source>
</evidence>
<evidence type="ECO:0000256" key="4">
    <source>
        <dbReference type="ARBA" id="ARBA00022692"/>
    </source>
</evidence>
<dbReference type="GO" id="GO:0097036">
    <property type="term" value="P:regulation of plasma membrane sterol distribution"/>
    <property type="evidence" value="ECO:0007669"/>
    <property type="project" value="UniProtKB-UniRule"/>
</dbReference>
<keyword evidence="4 10" id="KW-0812">Transmembrane</keyword>
<evidence type="ECO:0000256" key="7">
    <source>
        <dbReference type="ARBA" id="ARBA00023055"/>
    </source>
</evidence>
<dbReference type="GO" id="GO:0016125">
    <property type="term" value="P:sterol metabolic process"/>
    <property type="evidence" value="ECO:0007669"/>
    <property type="project" value="UniProtKB-UniRule"/>
</dbReference>
<comment type="similarity">
    <text evidence="2 10">Belongs to the ARV1 family.</text>
</comment>
<dbReference type="GO" id="GO:0006665">
    <property type="term" value="P:sphingolipid metabolic process"/>
    <property type="evidence" value="ECO:0007669"/>
    <property type="project" value="TreeGrafter"/>
</dbReference>
<feature type="transmembrane region" description="Helical" evidence="10">
    <location>
        <begin position="364"/>
        <end position="384"/>
    </location>
</feature>
<dbReference type="OMA" id="THRLTEC"/>
<comment type="subcellular location">
    <subcellularLocation>
        <location evidence="1 10">Endoplasmic reticulum membrane</location>
        <topology evidence="1 10">Multi-pass membrane protein</topology>
    </subcellularLocation>
</comment>
<keyword evidence="9 10" id="KW-0472">Membrane</keyword>
<evidence type="ECO:0000256" key="10">
    <source>
        <dbReference type="RuleBase" id="RU368065"/>
    </source>
</evidence>
<dbReference type="Pfam" id="PF20180">
    <property type="entry name" value="UQCC2_CBP6"/>
    <property type="match status" value="1"/>
</dbReference>
<dbReference type="InterPro" id="IPR007290">
    <property type="entry name" value="Arv1"/>
</dbReference>
<feature type="transmembrane region" description="Helical" evidence="10">
    <location>
        <begin position="396"/>
        <end position="422"/>
    </location>
</feature>
<keyword evidence="3 10" id="KW-0813">Transport</keyword>
<dbReference type="GO" id="GO:0032541">
    <property type="term" value="C:cortical endoplasmic reticulum"/>
    <property type="evidence" value="ECO:0007669"/>
    <property type="project" value="TreeGrafter"/>
</dbReference>
<dbReference type="Pfam" id="PF04161">
    <property type="entry name" value="Arv1"/>
    <property type="match status" value="1"/>
</dbReference>
<organism evidence="11 12">
    <name type="scientific">Blomia tropicalis</name>
    <name type="common">Mite</name>
    <dbReference type="NCBI Taxonomy" id="40697"/>
    <lineage>
        <taxon>Eukaryota</taxon>
        <taxon>Metazoa</taxon>
        <taxon>Ecdysozoa</taxon>
        <taxon>Arthropoda</taxon>
        <taxon>Chelicerata</taxon>
        <taxon>Arachnida</taxon>
        <taxon>Acari</taxon>
        <taxon>Acariformes</taxon>
        <taxon>Sarcoptiformes</taxon>
        <taxon>Astigmata</taxon>
        <taxon>Glycyphagoidea</taxon>
        <taxon>Echimyopodidae</taxon>
        <taxon>Blomia</taxon>
    </lineage>
</organism>
<evidence type="ECO:0000256" key="5">
    <source>
        <dbReference type="ARBA" id="ARBA00022824"/>
    </source>
</evidence>
<keyword evidence="8 10" id="KW-0443">Lipid metabolism</keyword>
<evidence type="ECO:0000256" key="8">
    <source>
        <dbReference type="ARBA" id="ARBA00023098"/>
    </source>
</evidence>
<proteinExistence type="inferred from homology"/>
<evidence type="ECO:0000256" key="1">
    <source>
        <dbReference type="ARBA" id="ARBA00004477"/>
    </source>
</evidence>
<reference evidence="11" key="1">
    <citation type="submission" date="2022-12" db="EMBL/GenBank/DDBJ databases">
        <title>Genome assemblies of Blomia tropicalis.</title>
        <authorList>
            <person name="Cui Y."/>
        </authorList>
    </citation>
    <scope>NUCLEOTIDE SEQUENCE</scope>
    <source>
        <tissue evidence="11">Adult mites</tissue>
    </source>
</reference>
<dbReference type="GO" id="GO:0005789">
    <property type="term" value="C:endoplasmic reticulum membrane"/>
    <property type="evidence" value="ECO:0007669"/>
    <property type="project" value="UniProtKB-SubCell"/>
</dbReference>
<keyword evidence="6 10" id="KW-1133">Transmembrane helix</keyword>
<evidence type="ECO:0000256" key="6">
    <source>
        <dbReference type="ARBA" id="ARBA00022989"/>
    </source>
</evidence>
<feature type="transmembrane region" description="Helical" evidence="10">
    <location>
        <begin position="288"/>
        <end position="313"/>
    </location>
</feature>
<evidence type="ECO:0000313" key="12">
    <source>
        <dbReference type="Proteomes" id="UP001142055"/>
    </source>
</evidence>
<comment type="function">
    <text evidence="10">Mediator of sterol homeostasis involved in sterol uptake, trafficking and distribution into membranes.</text>
</comment>
<sequence>MATVRSLYQRYIQIIARWPLDPAKEGRDLGERVRARVPTLFPKGEHTTLDTERLDLVRLEVESLERIIGNSNFKLYSNSNYSSASGLTLEPLKRLTSTEFIKDMDYIHELGAWKRFQYRIRSFSIIILQVFFVKMFNLSPNGPYVCINCGYADNATVFKMYGNMVQYHSRSPSTAGTNQLMAQSSKNHGMTHRLTECAQCHKPVDEYVQLDYNILFLDAILQKQRFYRHILLNTITDNKIAFKMVVMFGLCEAFNRWTTLNGAVSATDQSVNANLISTKTYFQLEVSFYLIFVRVMIEAVLFNLIYFSMFRLFEWIIHSTKTKIINHYSRFNVFFMDLAHSMIICSYGKLFIIPSYLYAGDLKWIIDLLIQLFWLFSLIQCTLVKGHRFLNYFNSILLIILTLSLHLVSMRLLLIPLFRFIIQLMPIIYQNLFIDYLV</sequence>
<dbReference type="PANTHER" id="PTHR14467:SF0">
    <property type="entry name" value="PROTEIN ARV1"/>
    <property type="match status" value="1"/>
</dbReference>
<keyword evidence="7 10" id="KW-0445">Lipid transport</keyword>
<feature type="transmembrane region" description="Helical" evidence="10">
    <location>
        <begin position="334"/>
        <end position="358"/>
    </location>
</feature>
<dbReference type="PANTHER" id="PTHR14467">
    <property type="entry name" value="ARV1"/>
    <property type="match status" value="1"/>
</dbReference>
<protein>
    <recommendedName>
        <fullName evidence="10">Protein ARV</fullName>
    </recommendedName>
</protein>
<dbReference type="GO" id="GO:0032366">
    <property type="term" value="P:intracellular sterol transport"/>
    <property type="evidence" value="ECO:0007669"/>
    <property type="project" value="UniProtKB-UniRule"/>
</dbReference>
<keyword evidence="5 10" id="KW-0256">Endoplasmic reticulum</keyword>
<name>A0A9Q0RM02_BLOTA</name>
<evidence type="ECO:0000256" key="9">
    <source>
        <dbReference type="ARBA" id="ARBA00023136"/>
    </source>
</evidence>
<dbReference type="AlphaFoldDB" id="A0A9Q0RM02"/>
<dbReference type="GO" id="GO:0005794">
    <property type="term" value="C:Golgi apparatus"/>
    <property type="evidence" value="ECO:0007669"/>
    <property type="project" value="TreeGrafter"/>
</dbReference>
<dbReference type="Proteomes" id="UP001142055">
    <property type="component" value="Chromosome 3"/>
</dbReference>